<reference evidence="2" key="3">
    <citation type="journal article" date="2017" name="Nature">
        <title>Genome sequence of the progenitor of the wheat D genome Aegilops tauschii.</title>
        <authorList>
            <person name="Luo M.C."/>
            <person name="Gu Y.Q."/>
            <person name="Puiu D."/>
            <person name="Wang H."/>
            <person name="Twardziok S.O."/>
            <person name="Deal K.R."/>
            <person name="Huo N."/>
            <person name="Zhu T."/>
            <person name="Wang L."/>
            <person name="Wang Y."/>
            <person name="McGuire P.E."/>
            <person name="Liu S."/>
            <person name="Long H."/>
            <person name="Ramasamy R.K."/>
            <person name="Rodriguez J.C."/>
            <person name="Van S.L."/>
            <person name="Yuan L."/>
            <person name="Wang Z."/>
            <person name="Xia Z."/>
            <person name="Xiao L."/>
            <person name="Anderson O.D."/>
            <person name="Ouyang S."/>
            <person name="Liang Y."/>
            <person name="Zimin A.V."/>
            <person name="Pertea G."/>
            <person name="Qi P."/>
            <person name="Bennetzen J.L."/>
            <person name="Dai X."/>
            <person name="Dawson M.W."/>
            <person name="Muller H.G."/>
            <person name="Kugler K."/>
            <person name="Rivarola-Duarte L."/>
            <person name="Spannagl M."/>
            <person name="Mayer K.F.X."/>
            <person name="Lu F.H."/>
            <person name="Bevan M.W."/>
            <person name="Leroy P."/>
            <person name="Li P."/>
            <person name="You F.M."/>
            <person name="Sun Q."/>
            <person name="Liu Z."/>
            <person name="Lyons E."/>
            <person name="Wicker T."/>
            <person name="Salzberg S.L."/>
            <person name="Devos K.M."/>
            <person name="Dvorak J."/>
        </authorList>
    </citation>
    <scope>NUCLEOTIDE SEQUENCE [LARGE SCALE GENOMIC DNA]</scope>
    <source>
        <strain evidence="2">cv. AL8/78</strain>
    </source>
</reference>
<evidence type="ECO:0000313" key="2">
    <source>
        <dbReference type="EnsemblPlants" id="AET2Gv20245600.7"/>
    </source>
</evidence>
<keyword evidence="3" id="KW-1185">Reference proteome</keyword>
<feature type="region of interest" description="Disordered" evidence="1">
    <location>
        <begin position="1"/>
        <end position="50"/>
    </location>
</feature>
<reference evidence="2" key="4">
    <citation type="submission" date="2019-03" db="UniProtKB">
        <authorList>
            <consortium name="EnsemblPlants"/>
        </authorList>
    </citation>
    <scope>IDENTIFICATION</scope>
</reference>
<organism evidence="2 3">
    <name type="scientific">Aegilops tauschii subsp. strangulata</name>
    <name type="common">Goatgrass</name>
    <dbReference type="NCBI Taxonomy" id="200361"/>
    <lineage>
        <taxon>Eukaryota</taxon>
        <taxon>Viridiplantae</taxon>
        <taxon>Streptophyta</taxon>
        <taxon>Embryophyta</taxon>
        <taxon>Tracheophyta</taxon>
        <taxon>Spermatophyta</taxon>
        <taxon>Magnoliopsida</taxon>
        <taxon>Liliopsida</taxon>
        <taxon>Poales</taxon>
        <taxon>Poaceae</taxon>
        <taxon>BOP clade</taxon>
        <taxon>Pooideae</taxon>
        <taxon>Triticodae</taxon>
        <taxon>Triticeae</taxon>
        <taxon>Triticinae</taxon>
        <taxon>Aegilops</taxon>
    </lineage>
</organism>
<proteinExistence type="predicted"/>
<dbReference type="Gramene" id="AET2Gv20245600.7">
    <property type="protein sequence ID" value="AET2Gv20245600.7"/>
    <property type="gene ID" value="AET2Gv20245600"/>
</dbReference>
<feature type="compositionally biased region" description="Basic and acidic residues" evidence="1">
    <location>
        <begin position="1"/>
        <end position="12"/>
    </location>
</feature>
<feature type="compositionally biased region" description="Basic and acidic residues" evidence="1">
    <location>
        <begin position="126"/>
        <end position="141"/>
    </location>
</feature>
<dbReference type="AlphaFoldDB" id="A0A453AS28"/>
<evidence type="ECO:0000313" key="3">
    <source>
        <dbReference type="Proteomes" id="UP000015105"/>
    </source>
</evidence>
<evidence type="ECO:0000256" key="1">
    <source>
        <dbReference type="SAM" id="MobiDB-lite"/>
    </source>
</evidence>
<reference evidence="2" key="5">
    <citation type="journal article" date="2021" name="G3 (Bethesda)">
        <title>Aegilops tauschii genome assembly Aet v5.0 features greater sequence contiguity and improved annotation.</title>
        <authorList>
            <person name="Wang L."/>
            <person name="Zhu T."/>
            <person name="Rodriguez J.C."/>
            <person name="Deal K.R."/>
            <person name="Dubcovsky J."/>
            <person name="McGuire P.E."/>
            <person name="Lux T."/>
            <person name="Spannagl M."/>
            <person name="Mayer K.F.X."/>
            <person name="Baldrich P."/>
            <person name="Meyers B.C."/>
            <person name="Huo N."/>
            <person name="Gu Y.Q."/>
            <person name="Zhou H."/>
            <person name="Devos K.M."/>
            <person name="Bennetzen J.L."/>
            <person name="Unver T."/>
            <person name="Budak H."/>
            <person name="Gulick P.J."/>
            <person name="Galiba G."/>
            <person name="Kalapos B."/>
            <person name="Nelson D.R."/>
            <person name="Li P."/>
            <person name="You F.M."/>
            <person name="Luo M.C."/>
            <person name="Dvorak J."/>
        </authorList>
    </citation>
    <scope>NUCLEOTIDE SEQUENCE [LARGE SCALE GENOMIC DNA]</scope>
    <source>
        <strain evidence="2">cv. AL8/78</strain>
    </source>
</reference>
<sequence>SSARRNAPEHHPAPRPPPQRRPGCRQARPPQRPPGRAPAPHHVILEGVGGGPHLRARAAVAPPLGVRALRRSPLPSFKNLGSLVTATIILDDSFLGDDNEYISDEDYCDGTTDDDRDDSGDNDWTESSKIHDEHNRYKDNYDYGGDIDSDDNTYAYSEIANDAKYGYKSKGLISSK</sequence>
<dbReference type="Proteomes" id="UP000015105">
    <property type="component" value="Chromosome 2D"/>
</dbReference>
<reference evidence="3" key="2">
    <citation type="journal article" date="2017" name="Nat. Plants">
        <title>The Aegilops tauschii genome reveals multiple impacts of transposons.</title>
        <authorList>
            <person name="Zhao G."/>
            <person name="Zou C."/>
            <person name="Li K."/>
            <person name="Wang K."/>
            <person name="Li T."/>
            <person name="Gao L."/>
            <person name="Zhang X."/>
            <person name="Wang H."/>
            <person name="Yang Z."/>
            <person name="Liu X."/>
            <person name="Jiang W."/>
            <person name="Mao L."/>
            <person name="Kong X."/>
            <person name="Jiao Y."/>
            <person name="Jia J."/>
        </authorList>
    </citation>
    <scope>NUCLEOTIDE SEQUENCE [LARGE SCALE GENOMIC DNA]</scope>
    <source>
        <strain evidence="3">cv. AL8/78</strain>
    </source>
</reference>
<reference evidence="3" key="1">
    <citation type="journal article" date="2014" name="Science">
        <title>Ancient hybridizations among the ancestral genomes of bread wheat.</title>
        <authorList>
            <consortium name="International Wheat Genome Sequencing Consortium,"/>
            <person name="Marcussen T."/>
            <person name="Sandve S.R."/>
            <person name="Heier L."/>
            <person name="Spannagl M."/>
            <person name="Pfeifer M."/>
            <person name="Jakobsen K.S."/>
            <person name="Wulff B.B."/>
            <person name="Steuernagel B."/>
            <person name="Mayer K.F."/>
            <person name="Olsen O.A."/>
        </authorList>
    </citation>
    <scope>NUCLEOTIDE SEQUENCE [LARGE SCALE GENOMIC DNA]</scope>
    <source>
        <strain evidence="3">cv. AL8/78</strain>
    </source>
</reference>
<dbReference type="EnsemblPlants" id="AET2Gv20245600.7">
    <property type="protein sequence ID" value="AET2Gv20245600.7"/>
    <property type="gene ID" value="AET2Gv20245600"/>
</dbReference>
<feature type="compositionally biased region" description="Acidic residues" evidence="1">
    <location>
        <begin position="95"/>
        <end position="124"/>
    </location>
</feature>
<protein>
    <submittedName>
        <fullName evidence="2">Uncharacterized protein</fullName>
    </submittedName>
</protein>
<feature type="region of interest" description="Disordered" evidence="1">
    <location>
        <begin position="95"/>
        <end position="144"/>
    </location>
</feature>
<name>A0A453AS28_AEGTS</name>
<accession>A0A453AS28</accession>